<keyword evidence="5 7" id="KW-1133">Transmembrane helix</keyword>
<keyword evidence="10" id="KW-1185">Reference proteome</keyword>
<dbReference type="PANTHER" id="PTHR23517">
    <property type="entry name" value="RESISTANCE PROTEIN MDTM, PUTATIVE-RELATED-RELATED"/>
    <property type="match status" value="1"/>
</dbReference>
<dbReference type="RefSeq" id="WP_150450193.1">
    <property type="nucleotide sequence ID" value="NZ_VYSA01000004.1"/>
</dbReference>
<gene>
    <name evidence="9" type="ORF">F6B43_16980</name>
</gene>
<feature type="transmembrane region" description="Helical" evidence="7">
    <location>
        <begin position="348"/>
        <end position="370"/>
    </location>
</feature>
<comment type="subcellular location">
    <subcellularLocation>
        <location evidence="1">Cell membrane</location>
        <topology evidence="1">Multi-pass membrane protein</topology>
    </subcellularLocation>
</comment>
<dbReference type="InterPro" id="IPR050171">
    <property type="entry name" value="MFS_Transporters"/>
</dbReference>
<keyword evidence="6 7" id="KW-0472">Membrane</keyword>
<dbReference type="AlphaFoldDB" id="A0A5J5IXM3"/>
<evidence type="ECO:0000256" key="4">
    <source>
        <dbReference type="ARBA" id="ARBA00022692"/>
    </source>
</evidence>
<dbReference type="PRINTS" id="PR01035">
    <property type="entry name" value="TCRTETA"/>
</dbReference>
<evidence type="ECO:0000313" key="10">
    <source>
        <dbReference type="Proteomes" id="UP000325827"/>
    </source>
</evidence>
<dbReference type="InterPro" id="IPR001958">
    <property type="entry name" value="Tet-R_TetA/multi-R_MdtG-like"/>
</dbReference>
<dbReference type="GO" id="GO:0022857">
    <property type="term" value="F:transmembrane transporter activity"/>
    <property type="evidence" value="ECO:0007669"/>
    <property type="project" value="InterPro"/>
</dbReference>
<feature type="transmembrane region" description="Helical" evidence="7">
    <location>
        <begin position="12"/>
        <end position="33"/>
    </location>
</feature>
<protein>
    <submittedName>
        <fullName evidence="9">MFS transporter</fullName>
    </submittedName>
</protein>
<feature type="transmembrane region" description="Helical" evidence="7">
    <location>
        <begin position="109"/>
        <end position="132"/>
    </location>
</feature>
<dbReference type="Gene3D" id="1.20.1250.20">
    <property type="entry name" value="MFS general substrate transporter like domains"/>
    <property type="match status" value="2"/>
</dbReference>
<evidence type="ECO:0000259" key="8">
    <source>
        <dbReference type="PROSITE" id="PS50850"/>
    </source>
</evidence>
<feature type="transmembrane region" description="Helical" evidence="7">
    <location>
        <begin position="85"/>
        <end position="103"/>
    </location>
</feature>
<dbReference type="GO" id="GO:0005886">
    <property type="term" value="C:plasma membrane"/>
    <property type="evidence" value="ECO:0007669"/>
    <property type="project" value="UniProtKB-SubCell"/>
</dbReference>
<feature type="transmembrane region" description="Helical" evidence="7">
    <location>
        <begin position="257"/>
        <end position="279"/>
    </location>
</feature>
<dbReference type="PANTHER" id="PTHR23517:SF2">
    <property type="entry name" value="MULTIDRUG RESISTANCE PROTEIN MDTH"/>
    <property type="match status" value="1"/>
</dbReference>
<dbReference type="SUPFAM" id="SSF103473">
    <property type="entry name" value="MFS general substrate transporter"/>
    <property type="match status" value="1"/>
</dbReference>
<evidence type="ECO:0000256" key="3">
    <source>
        <dbReference type="ARBA" id="ARBA00022475"/>
    </source>
</evidence>
<keyword evidence="3" id="KW-1003">Cell membrane</keyword>
<accession>A0A5J5IXM3</accession>
<dbReference type="OrthoDB" id="3177957at2"/>
<keyword evidence="4 7" id="KW-0812">Transmembrane</keyword>
<feature type="transmembrane region" description="Helical" evidence="7">
    <location>
        <begin position="376"/>
        <end position="394"/>
    </location>
</feature>
<evidence type="ECO:0000256" key="7">
    <source>
        <dbReference type="SAM" id="Phobius"/>
    </source>
</evidence>
<dbReference type="PROSITE" id="PS50850">
    <property type="entry name" value="MFS"/>
    <property type="match status" value="1"/>
</dbReference>
<dbReference type="InterPro" id="IPR036259">
    <property type="entry name" value="MFS_trans_sf"/>
</dbReference>
<evidence type="ECO:0000256" key="1">
    <source>
        <dbReference type="ARBA" id="ARBA00004651"/>
    </source>
</evidence>
<dbReference type="Pfam" id="PF07690">
    <property type="entry name" value="MFS_1"/>
    <property type="match status" value="1"/>
</dbReference>
<evidence type="ECO:0000313" key="9">
    <source>
        <dbReference type="EMBL" id="KAA9106050.1"/>
    </source>
</evidence>
<feature type="transmembrane region" description="Helical" evidence="7">
    <location>
        <begin position="311"/>
        <end position="336"/>
    </location>
</feature>
<dbReference type="EMBL" id="VYSA01000004">
    <property type="protein sequence ID" value="KAA9106050.1"/>
    <property type="molecule type" value="Genomic_DNA"/>
</dbReference>
<organism evidence="9 10">
    <name type="scientific">Microbacterium rhizomatis</name>
    <dbReference type="NCBI Taxonomy" id="1631477"/>
    <lineage>
        <taxon>Bacteria</taxon>
        <taxon>Bacillati</taxon>
        <taxon>Actinomycetota</taxon>
        <taxon>Actinomycetes</taxon>
        <taxon>Micrococcales</taxon>
        <taxon>Microbacteriaceae</taxon>
        <taxon>Microbacterium</taxon>
    </lineage>
</organism>
<evidence type="ECO:0000256" key="5">
    <source>
        <dbReference type="ARBA" id="ARBA00022989"/>
    </source>
</evidence>
<dbReference type="InterPro" id="IPR020846">
    <property type="entry name" value="MFS_dom"/>
</dbReference>
<keyword evidence="2" id="KW-0813">Transport</keyword>
<feature type="domain" description="Major facilitator superfamily (MFS) profile" evidence="8">
    <location>
        <begin position="19"/>
        <end position="398"/>
    </location>
</feature>
<reference evidence="10" key="1">
    <citation type="submission" date="2019-09" db="EMBL/GenBank/DDBJ databases">
        <title>Mumia zhuanghuii sp. nov. isolated from the intestinal contents of plateau pika (Ochotona curzoniae) in the Qinghai-Tibet plateau of China.</title>
        <authorList>
            <person name="Tian Z."/>
        </authorList>
    </citation>
    <scope>NUCLEOTIDE SEQUENCE [LARGE SCALE GENOMIC DNA]</scope>
    <source>
        <strain evidence="10">JCM 30598</strain>
    </source>
</reference>
<feature type="transmembrane region" description="Helical" evidence="7">
    <location>
        <begin position="180"/>
        <end position="198"/>
    </location>
</feature>
<proteinExistence type="predicted"/>
<feature type="transmembrane region" description="Helical" evidence="7">
    <location>
        <begin position="153"/>
        <end position="174"/>
    </location>
</feature>
<feature type="transmembrane region" description="Helical" evidence="7">
    <location>
        <begin position="219"/>
        <end position="237"/>
    </location>
</feature>
<feature type="transmembrane region" description="Helical" evidence="7">
    <location>
        <begin position="53"/>
        <end position="73"/>
    </location>
</feature>
<evidence type="ECO:0000256" key="2">
    <source>
        <dbReference type="ARBA" id="ARBA00022448"/>
    </source>
</evidence>
<sequence length="433" mass="45228">MALQQPLSSPRVLWGLPGMFWAIWVGVLALWVGRFVVPFLSIYLTDNLELDPATVGIVLAAYGAGGIIASLVAGSLSDRFGRTPVIIAGELGAAALILLIPLQNTPAGLAAALFAYGTAGHMAGPALNALIVDMVPPALRERAFSLNAWAMNAGFAIGPVIAAALAAVAFWLVFVAQTGVLVLTTILLALVLIPRHAGRAVADAQSSTMRGGYRVVSRDPVFVTFVGVMIAYMAVYAQGMSTLPIAMTNDGFTVHQYSVLLTINGAILCALQIPLIRVFERVGSTAIITIGVLLTAAGYIVQALASTWEQYAIAVIFWTVGELGTFPVAAAVVANMAPAQYRGLYQGLFGLVFTAGFAVGPLLGGVGLSLLGAEGLWWVCAAVLGAIAAVIFFGRRGRERRLSQANVEYSDGADPVDEGDVPPCASTFVARTH</sequence>
<feature type="transmembrane region" description="Helical" evidence="7">
    <location>
        <begin position="286"/>
        <end position="305"/>
    </location>
</feature>
<name>A0A5J5IXM3_9MICO</name>
<dbReference type="Proteomes" id="UP000325827">
    <property type="component" value="Unassembled WGS sequence"/>
</dbReference>
<dbReference type="InterPro" id="IPR011701">
    <property type="entry name" value="MFS"/>
</dbReference>
<comment type="caution">
    <text evidence="9">The sequence shown here is derived from an EMBL/GenBank/DDBJ whole genome shotgun (WGS) entry which is preliminary data.</text>
</comment>
<evidence type="ECO:0000256" key="6">
    <source>
        <dbReference type="ARBA" id="ARBA00023136"/>
    </source>
</evidence>